<protein>
    <submittedName>
        <fullName evidence="3">Integral membrane protein</fullName>
    </submittedName>
</protein>
<dbReference type="EMBL" id="FKBS01000025">
    <property type="protein sequence ID" value="SAI47895.1"/>
    <property type="molecule type" value="Genomic_DNA"/>
</dbReference>
<organism evidence="3 4">
    <name type="scientific">Bordetella ansorpii</name>
    <dbReference type="NCBI Taxonomy" id="288768"/>
    <lineage>
        <taxon>Bacteria</taxon>
        <taxon>Pseudomonadati</taxon>
        <taxon>Pseudomonadota</taxon>
        <taxon>Betaproteobacteria</taxon>
        <taxon>Burkholderiales</taxon>
        <taxon>Alcaligenaceae</taxon>
        <taxon>Bordetella</taxon>
    </lineage>
</organism>
<dbReference type="InterPro" id="IPR046703">
    <property type="entry name" value="DUF6776"/>
</dbReference>
<feature type="transmembrane region" description="Helical" evidence="2">
    <location>
        <begin position="21"/>
        <end position="43"/>
    </location>
</feature>
<keyword evidence="2" id="KW-0472">Membrane</keyword>
<evidence type="ECO:0000313" key="3">
    <source>
        <dbReference type="EMBL" id="SAI47895.1"/>
    </source>
</evidence>
<name>A0A157QPS4_9BORD</name>
<dbReference type="OrthoDB" id="8585321at2"/>
<dbReference type="Proteomes" id="UP000077037">
    <property type="component" value="Unassembled WGS sequence"/>
</dbReference>
<evidence type="ECO:0000313" key="4">
    <source>
        <dbReference type="Proteomes" id="UP000077037"/>
    </source>
</evidence>
<feature type="compositionally biased region" description="Low complexity" evidence="1">
    <location>
        <begin position="194"/>
        <end position="206"/>
    </location>
</feature>
<sequence length="266" mass="28784">MQDSHASSSSRPRSPRRAARIAWLATVLGAGIALGIGIASRYAQEPHKGMVVLTEDQANAQRTAMRQRDAELQGLRTRLDTTTGEMAIERAARLELEEQLRLSQAEAGRARDQLAFFEQLLPAGPEGTVDIRGTQIDRAGQALAYKVLLMRSGRPGDTAFSGMLRFHAVGTLKDKKAEFDLLPLRIKEEPPATAPAKPQQKPAAAAEADKVSPLAVHFEQYQRSQGMLELPEGFVPESITVSVLEGATVRASRTVTLILSPTSPGL</sequence>
<dbReference type="RefSeq" id="WP_066417310.1">
    <property type="nucleotide sequence ID" value="NZ_FKBS01000025.1"/>
</dbReference>
<feature type="region of interest" description="Disordered" evidence="1">
    <location>
        <begin position="189"/>
        <end position="209"/>
    </location>
</feature>
<accession>A0A157QPS4</accession>
<keyword evidence="2" id="KW-0812">Transmembrane</keyword>
<proteinExistence type="predicted"/>
<dbReference type="Pfam" id="PF20567">
    <property type="entry name" value="DUF6776"/>
    <property type="match status" value="1"/>
</dbReference>
<keyword evidence="2" id="KW-1133">Transmembrane helix</keyword>
<evidence type="ECO:0000256" key="1">
    <source>
        <dbReference type="SAM" id="MobiDB-lite"/>
    </source>
</evidence>
<dbReference type="AlphaFoldDB" id="A0A157QPS4"/>
<reference evidence="3 4" key="1">
    <citation type="submission" date="2016-03" db="EMBL/GenBank/DDBJ databases">
        <authorList>
            <consortium name="Pathogen Informatics"/>
        </authorList>
    </citation>
    <scope>NUCLEOTIDE SEQUENCE [LARGE SCALE GENOMIC DNA]</scope>
    <source>
        <strain evidence="3 4">NCTC13364</strain>
    </source>
</reference>
<gene>
    <name evidence="3" type="ORF">SAMEA1982600_03869</name>
</gene>
<evidence type="ECO:0000256" key="2">
    <source>
        <dbReference type="SAM" id="Phobius"/>
    </source>
</evidence>